<evidence type="ECO:0000313" key="2">
    <source>
        <dbReference type="EMBL" id="CAI4001539.1"/>
    </source>
</evidence>
<feature type="compositionally biased region" description="Basic and acidic residues" evidence="1">
    <location>
        <begin position="178"/>
        <end position="194"/>
    </location>
</feature>
<keyword evidence="4" id="KW-1185">Reference proteome</keyword>
<name>A0A9P1G5C0_9DINO</name>
<feature type="region of interest" description="Disordered" evidence="1">
    <location>
        <begin position="286"/>
        <end position="307"/>
    </location>
</feature>
<evidence type="ECO:0000313" key="4">
    <source>
        <dbReference type="Proteomes" id="UP001152797"/>
    </source>
</evidence>
<feature type="compositionally biased region" description="Acidic residues" evidence="1">
    <location>
        <begin position="124"/>
        <end position="134"/>
    </location>
</feature>
<dbReference type="AlphaFoldDB" id="A0A9P1G5C0"/>
<organism evidence="2">
    <name type="scientific">Cladocopium goreaui</name>
    <dbReference type="NCBI Taxonomy" id="2562237"/>
    <lineage>
        <taxon>Eukaryota</taxon>
        <taxon>Sar</taxon>
        <taxon>Alveolata</taxon>
        <taxon>Dinophyceae</taxon>
        <taxon>Suessiales</taxon>
        <taxon>Symbiodiniaceae</taxon>
        <taxon>Cladocopium</taxon>
    </lineage>
</organism>
<protein>
    <submittedName>
        <fullName evidence="2">Uncharacterized protein</fullName>
    </submittedName>
</protein>
<feature type="compositionally biased region" description="Basic and acidic residues" evidence="1">
    <location>
        <begin position="93"/>
        <end position="109"/>
    </location>
</feature>
<dbReference type="EMBL" id="CAMXCT010002957">
    <property type="protein sequence ID" value="CAI4001539.1"/>
    <property type="molecule type" value="Genomic_DNA"/>
</dbReference>
<accession>A0A9P1G5C0</accession>
<proteinExistence type="predicted"/>
<evidence type="ECO:0000256" key="1">
    <source>
        <dbReference type="SAM" id="MobiDB-lite"/>
    </source>
</evidence>
<comment type="caution">
    <text evidence="2">The sequence shown here is derived from an EMBL/GenBank/DDBJ whole genome shotgun (WGS) entry which is preliminary data.</text>
</comment>
<dbReference type="OrthoDB" id="447259at2759"/>
<gene>
    <name evidence="2" type="ORF">C1SCF055_LOCUS27578</name>
</gene>
<dbReference type="Proteomes" id="UP001152797">
    <property type="component" value="Unassembled WGS sequence"/>
</dbReference>
<dbReference type="EMBL" id="CAMXCT020002957">
    <property type="protein sequence ID" value="CAL1154914.1"/>
    <property type="molecule type" value="Genomic_DNA"/>
</dbReference>
<feature type="compositionally biased region" description="Basic residues" evidence="1">
    <location>
        <begin position="137"/>
        <end position="177"/>
    </location>
</feature>
<reference evidence="3" key="2">
    <citation type="submission" date="2024-04" db="EMBL/GenBank/DDBJ databases">
        <authorList>
            <person name="Chen Y."/>
            <person name="Shah S."/>
            <person name="Dougan E. K."/>
            <person name="Thang M."/>
            <person name="Chan C."/>
        </authorList>
    </citation>
    <scope>NUCLEOTIDE SEQUENCE [LARGE SCALE GENOMIC DNA]</scope>
</reference>
<feature type="region of interest" description="Disordered" evidence="1">
    <location>
        <begin position="82"/>
        <end position="204"/>
    </location>
</feature>
<dbReference type="EMBL" id="CAMXCT030002957">
    <property type="protein sequence ID" value="CAL4788851.1"/>
    <property type="molecule type" value="Genomic_DNA"/>
</dbReference>
<reference evidence="2" key="1">
    <citation type="submission" date="2022-10" db="EMBL/GenBank/DDBJ databases">
        <authorList>
            <person name="Chen Y."/>
            <person name="Dougan E. K."/>
            <person name="Chan C."/>
            <person name="Rhodes N."/>
            <person name="Thang M."/>
        </authorList>
    </citation>
    <scope>NUCLEOTIDE SEQUENCE</scope>
</reference>
<evidence type="ECO:0000313" key="3">
    <source>
        <dbReference type="EMBL" id="CAL1154914.1"/>
    </source>
</evidence>
<sequence>MLYEDFWKSSCDWKKTTIYRSVTNTIENKRSGRRQWLTRKQMLPIFDNDQGIVDGIILRKRSDPELMASEVRKHPEVPTLSQYLVLTEDHEESNETDRIMDKFSLTERDQDSDDSDGYTSDQGSESDDDDDDESSNGKKKKKSKTKAKKNKAKSGSKKDKKNKKKGGKKKGTKKKTKSKDAEDPAEKAKEAAKEARKKLIKDAKKAKCQLDAISDINSRIRSANDKKQSMGSWSPNIKTAMEKEINAIVSVLTSFRTSLQEALDSSAQDAKLQKCLKAATDGISEFDQKMEPITGKKRKADQSSKKK</sequence>